<feature type="chain" id="PRO_5046151216" evidence="2">
    <location>
        <begin position="30"/>
        <end position="132"/>
    </location>
</feature>
<reference evidence="4 5" key="1">
    <citation type="submission" date="2021-02" db="EMBL/GenBank/DDBJ databases">
        <title>PHA producing bacteria isolated from coastal sediment in Guangdong, Shenzhen.</title>
        <authorList>
            <person name="Zheng W."/>
            <person name="Yu S."/>
            <person name="Huang Y."/>
        </authorList>
    </citation>
    <scope>NUCLEOTIDE SEQUENCE [LARGE SCALE GENOMIC DNA]</scope>
    <source>
        <strain evidence="4 5">TN21-5</strain>
    </source>
</reference>
<comment type="caution">
    <text evidence="4">The sequence shown here is derived from an EMBL/GenBank/DDBJ whole genome shotgun (WGS) entry which is preliminary data.</text>
</comment>
<feature type="compositionally biased region" description="Low complexity" evidence="1">
    <location>
        <begin position="98"/>
        <end position="119"/>
    </location>
</feature>
<evidence type="ECO:0000256" key="2">
    <source>
        <dbReference type="SAM" id="SignalP"/>
    </source>
</evidence>
<dbReference type="InterPro" id="IPR036366">
    <property type="entry name" value="PGBDSf"/>
</dbReference>
<proteinExistence type="predicted"/>
<feature type="signal peptide" evidence="2">
    <location>
        <begin position="1"/>
        <end position="29"/>
    </location>
</feature>
<feature type="compositionally biased region" description="Polar residues" evidence="1">
    <location>
        <begin position="88"/>
        <end position="97"/>
    </location>
</feature>
<keyword evidence="2" id="KW-0732">Signal</keyword>
<dbReference type="EMBL" id="JAFKDB010000020">
    <property type="protein sequence ID" value="MBN7771564.1"/>
    <property type="molecule type" value="Genomic_DNA"/>
</dbReference>
<dbReference type="InterPro" id="IPR036365">
    <property type="entry name" value="PGBD-like_sf"/>
</dbReference>
<name>A0ABS3BIA9_9GAMM</name>
<feature type="domain" description="Peptidoglycan binding-like" evidence="3">
    <location>
        <begin position="29"/>
        <end position="84"/>
    </location>
</feature>
<evidence type="ECO:0000259" key="3">
    <source>
        <dbReference type="Pfam" id="PF01471"/>
    </source>
</evidence>
<dbReference type="RefSeq" id="WP_206558288.1">
    <property type="nucleotide sequence ID" value="NZ_JAFKDB010000020.1"/>
</dbReference>
<dbReference type="InterPro" id="IPR002477">
    <property type="entry name" value="Peptidoglycan-bd-like"/>
</dbReference>
<organism evidence="4 5">
    <name type="scientific">Marinobacter daepoensis</name>
    <dbReference type="NCBI Taxonomy" id="262077"/>
    <lineage>
        <taxon>Bacteria</taxon>
        <taxon>Pseudomonadati</taxon>
        <taxon>Pseudomonadota</taxon>
        <taxon>Gammaproteobacteria</taxon>
        <taxon>Pseudomonadales</taxon>
        <taxon>Marinobacteraceae</taxon>
        <taxon>Marinobacter</taxon>
    </lineage>
</organism>
<dbReference type="Proteomes" id="UP000664344">
    <property type="component" value="Unassembled WGS sequence"/>
</dbReference>
<gene>
    <name evidence="4" type="ORF">JYP53_16780</name>
</gene>
<evidence type="ECO:0000313" key="4">
    <source>
        <dbReference type="EMBL" id="MBN7771564.1"/>
    </source>
</evidence>
<dbReference type="Gene3D" id="1.10.101.10">
    <property type="entry name" value="PGBD-like superfamily/PGBD"/>
    <property type="match status" value="1"/>
</dbReference>
<feature type="region of interest" description="Disordered" evidence="1">
    <location>
        <begin position="88"/>
        <end position="132"/>
    </location>
</feature>
<accession>A0ABS3BIA9</accession>
<dbReference type="Pfam" id="PF01471">
    <property type="entry name" value="PG_binding_1"/>
    <property type="match status" value="1"/>
</dbReference>
<evidence type="ECO:0000313" key="5">
    <source>
        <dbReference type="Proteomes" id="UP000664344"/>
    </source>
</evidence>
<dbReference type="SUPFAM" id="SSF47090">
    <property type="entry name" value="PGBD-like"/>
    <property type="match status" value="1"/>
</dbReference>
<feature type="compositionally biased region" description="Acidic residues" evidence="1">
    <location>
        <begin position="120"/>
        <end position="132"/>
    </location>
</feature>
<keyword evidence="5" id="KW-1185">Reference proteome</keyword>
<evidence type="ECO:0000256" key="1">
    <source>
        <dbReference type="SAM" id="MobiDB-lite"/>
    </source>
</evidence>
<sequence length="132" mass="13793">MKTVTRQMGRTVLAVGTVALLGLPLAAQANEVIALKHALYGAGYNVTNVRPGMDDTTRAELARFQKEHGLEATGILDSETEKALGMISVQQAAQNTGQSTTPAAPAESAPAQAGSAAQETIEEDEDGGWSLW</sequence>
<protein>
    <submittedName>
        <fullName evidence="4">Peptidoglycan-binding protein</fullName>
    </submittedName>
</protein>